<name>A0A1J8PE03_9COXI</name>
<accession>A0A1J8PE03</accession>
<evidence type="ECO:0008006" key="3">
    <source>
        <dbReference type="Google" id="ProtNLM"/>
    </source>
</evidence>
<keyword evidence="2" id="KW-1185">Reference proteome</keyword>
<dbReference type="RefSeq" id="WP_071662046.1">
    <property type="nucleotide sequence ID" value="NZ_LUKY01000030.1"/>
</dbReference>
<reference evidence="1 2" key="1">
    <citation type="submission" date="2016-03" db="EMBL/GenBank/DDBJ databases">
        <title>Comparative genomics of Rickettsiella.</title>
        <authorList>
            <person name="Chandler C."/>
            <person name="Wang Y."/>
        </authorList>
    </citation>
    <scope>NUCLEOTIDE SEQUENCE [LARGE SCALE GENOMIC DNA]</scope>
    <source>
        <strain evidence="1 2">RCFS May 2013</strain>
    </source>
</reference>
<comment type="caution">
    <text evidence="1">The sequence shown here is derived from an EMBL/GenBank/DDBJ whole genome shotgun (WGS) entry which is preliminary data.</text>
</comment>
<evidence type="ECO:0000313" key="2">
    <source>
        <dbReference type="Proteomes" id="UP000183924"/>
    </source>
</evidence>
<dbReference type="Proteomes" id="UP000183924">
    <property type="component" value="Unassembled WGS sequence"/>
</dbReference>
<dbReference type="AlphaFoldDB" id="A0A1J8PE03"/>
<proteinExistence type="predicted"/>
<organism evidence="1 2">
    <name type="scientific">Candidatus Rickettsiella isopodorum</name>
    <dbReference type="NCBI Taxonomy" id="1225476"/>
    <lineage>
        <taxon>Bacteria</taxon>
        <taxon>Pseudomonadati</taxon>
        <taxon>Pseudomonadota</taxon>
        <taxon>Gammaproteobacteria</taxon>
        <taxon>Legionellales</taxon>
        <taxon>Coxiellaceae</taxon>
        <taxon>Rickettsiella</taxon>
    </lineage>
</organism>
<gene>
    <name evidence="1" type="ORF">A1D18_01430</name>
</gene>
<protein>
    <recommendedName>
        <fullName evidence="3">LysM domain-containing protein</fullName>
    </recommendedName>
</protein>
<evidence type="ECO:0000313" key="1">
    <source>
        <dbReference type="EMBL" id="OIZ95575.1"/>
    </source>
</evidence>
<dbReference type="EMBL" id="LUKY01000030">
    <property type="protein sequence ID" value="OIZ95575.1"/>
    <property type="molecule type" value="Genomic_DNA"/>
</dbReference>
<sequence length="60" mass="6756">MWHLCALQKPNGSEVANGSYTVHYDPKGKDIISSDYSLFYTIDELKKLNNYNGQLKVGSC</sequence>